<dbReference type="GO" id="GO:0004930">
    <property type="term" value="F:G protein-coupled receptor activity"/>
    <property type="evidence" value="ECO:0007669"/>
    <property type="project" value="TreeGrafter"/>
</dbReference>
<dbReference type="EMBL" id="JAGRRH010000010">
    <property type="protein sequence ID" value="KAG7362654.1"/>
    <property type="molecule type" value="Genomic_DNA"/>
</dbReference>
<accession>A0A9K3PZG5</accession>
<protein>
    <recommendedName>
        <fullName evidence="9">G-protein coupled receptors family 2 profile 2 domain-containing protein</fullName>
    </recommendedName>
</protein>
<feature type="transmembrane region" description="Helical" evidence="6">
    <location>
        <begin position="415"/>
        <end position="440"/>
    </location>
</feature>
<evidence type="ECO:0000256" key="1">
    <source>
        <dbReference type="ARBA" id="ARBA00004141"/>
    </source>
</evidence>
<dbReference type="GO" id="GO:0007189">
    <property type="term" value="P:adenylate cyclase-activating G protein-coupled receptor signaling pathway"/>
    <property type="evidence" value="ECO:0007669"/>
    <property type="project" value="TreeGrafter"/>
</dbReference>
<keyword evidence="2 6" id="KW-0812">Transmembrane</keyword>
<comment type="subcellular location">
    <subcellularLocation>
        <location evidence="1">Membrane</location>
        <topology evidence="1">Multi-pass membrane protein</topology>
    </subcellularLocation>
</comment>
<reference evidence="7" key="1">
    <citation type="journal article" date="2021" name="Sci. Rep.">
        <title>Diploid genomic architecture of Nitzschia inconspicua, an elite biomass production diatom.</title>
        <authorList>
            <person name="Oliver A."/>
            <person name="Podell S."/>
            <person name="Pinowska A."/>
            <person name="Traller J.C."/>
            <person name="Smith S.R."/>
            <person name="McClure R."/>
            <person name="Beliaev A."/>
            <person name="Bohutskyi P."/>
            <person name="Hill E.A."/>
            <person name="Rabines A."/>
            <person name="Zheng H."/>
            <person name="Allen L.Z."/>
            <person name="Kuo A."/>
            <person name="Grigoriev I.V."/>
            <person name="Allen A.E."/>
            <person name="Hazlebeck D."/>
            <person name="Allen E.E."/>
        </authorList>
    </citation>
    <scope>NUCLEOTIDE SEQUENCE</scope>
    <source>
        <strain evidence="7">Hildebrandi</strain>
    </source>
</reference>
<feature type="transmembrane region" description="Helical" evidence="6">
    <location>
        <begin position="132"/>
        <end position="153"/>
    </location>
</feature>
<evidence type="ECO:0000256" key="5">
    <source>
        <dbReference type="SAM" id="MobiDB-lite"/>
    </source>
</evidence>
<feature type="transmembrane region" description="Helical" evidence="6">
    <location>
        <begin position="99"/>
        <end position="120"/>
    </location>
</feature>
<feature type="transmembrane region" description="Helical" evidence="6">
    <location>
        <begin position="382"/>
        <end position="403"/>
    </location>
</feature>
<evidence type="ECO:0000256" key="6">
    <source>
        <dbReference type="SAM" id="Phobius"/>
    </source>
</evidence>
<name>A0A9K3PZG5_9STRA</name>
<evidence type="ECO:0000313" key="7">
    <source>
        <dbReference type="EMBL" id="KAG7362654.1"/>
    </source>
</evidence>
<dbReference type="PANTHER" id="PTHR23112">
    <property type="entry name" value="G PROTEIN-COUPLED RECEPTOR 157-RELATED"/>
    <property type="match status" value="1"/>
</dbReference>
<dbReference type="Proteomes" id="UP000693970">
    <property type="component" value="Unassembled WGS sequence"/>
</dbReference>
<dbReference type="SUPFAM" id="SSF81321">
    <property type="entry name" value="Family A G protein-coupled receptor-like"/>
    <property type="match status" value="1"/>
</dbReference>
<feature type="region of interest" description="Disordered" evidence="5">
    <location>
        <begin position="628"/>
        <end position="674"/>
    </location>
</feature>
<evidence type="ECO:0000313" key="8">
    <source>
        <dbReference type="Proteomes" id="UP000693970"/>
    </source>
</evidence>
<organism evidence="7 8">
    <name type="scientific">Nitzschia inconspicua</name>
    <dbReference type="NCBI Taxonomy" id="303405"/>
    <lineage>
        <taxon>Eukaryota</taxon>
        <taxon>Sar</taxon>
        <taxon>Stramenopiles</taxon>
        <taxon>Ochrophyta</taxon>
        <taxon>Bacillariophyta</taxon>
        <taxon>Bacillariophyceae</taxon>
        <taxon>Bacillariophycidae</taxon>
        <taxon>Bacillariales</taxon>
        <taxon>Bacillariaceae</taxon>
        <taxon>Nitzschia</taxon>
    </lineage>
</organism>
<feature type="compositionally biased region" description="Polar residues" evidence="5">
    <location>
        <begin position="501"/>
        <end position="516"/>
    </location>
</feature>
<sequence length="674" mass="75868">MVLNFSYAKRVTLAVTPKVSGFLSICGSSWIIVEVLTEQTKRKTVYNRLLLWMSIMDATVAITYVFSTWPIPTDSPTVVWAAGNTATCNAQGFFNQLGIISPIYNVCLAFYYILVVKNGVTENQLRKYAEPLMHLSAMGFGVVTAAISLKLTLFNNADVWCWIAPLPFDCKESHRFGETNCIRGDNAFVYRWAFFYAPLWFCMFTVLVLNGIMYFHVKSGEQDARQREASHFAMHGNRTAREILAGHPNTGQQNVTSVRLNNPRHRRATMLNGEMVKRPSFFGYDPFASEENHGGDSNDNTISSFSMVLPEMMIEKLRARGLLFRGIGGDSSQQYTSVSIVQDDTKHCSTNSDDIRHVLEVIEEYPSAAKQYSASYQFGSRVVLSQCLAYTVSFFLAWTFSSINRVVQNETDTNFFGLLLCQSIFEPLQGLFNVLVYRYAFYLRLKTRNLHLSRWNLFVSTWRWTYLGPPPGVQESLSLKVFPAKGRPFSTRNIDSAALSPSTTRPFLTNPSQIRGSSCVKDQPLDSTRDSAIGDAVNILADESFNAPKEHGSSLMVDLMMDYFDNPSLLNQNMVAIQTDVPFYISEDDDDDDDDVPTPAYYPMQVSPASQYPVITTMSDCLIMSPLDDTLPVEPNEDVHKSDQEEQEEEPIAWNGDFRVPSGRSETLVSISSD</sequence>
<feature type="transmembrane region" description="Helical" evidence="6">
    <location>
        <begin position="193"/>
        <end position="217"/>
    </location>
</feature>
<keyword evidence="4 6" id="KW-0472">Membrane</keyword>
<evidence type="ECO:0000256" key="3">
    <source>
        <dbReference type="ARBA" id="ARBA00022989"/>
    </source>
</evidence>
<feature type="region of interest" description="Disordered" evidence="5">
    <location>
        <begin position="501"/>
        <end position="526"/>
    </location>
</feature>
<dbReference type="GO" id="GO:0005886">
    <property type="term" value="C:plasma membrane"/>
    <property type="evidence" value="ECO:0007669"/>
    <property type="project" value="TreeGrafter"/>
</dbReference>
<gene>
    <name evidence="7" type="ORF">IV203_026014</name>
</gene>
<feature type="compositionally biased region" description="Polar residues" evidence="5">
    <location>
        <begin position="664"/>
        <end position="674"/>
    </location>
</feature>
<dbReference type="AlphaFoldDB" id="A0A9K3PZG5"/>
<proteinExistence type="predicted"/>
<dbReference type="PANTHER" id="PTHR23112:SF0">
    <property type="entry name" value="TRANSMEMBRANE PROTEIN 116"/>
    <property type="match status" value="1"/>
</dbReference>
<evidence type="ECO:0000256" key="4">
    <source>
        <dbReference type="ARBA" id="ARBA00023136"/>
    </source>
</evidence>
<evidence type="ECO:0008006" key="9">
    <source>
        <dbReference type="Google" id="ProtNLM"/>
    </source>
</evidence>
<evidence type="ECO:0000256" key="2">
    <source>
        <dbReference type="ARBA" id="ARBA00022692"/>
    </source>
</evidence>
<keyword evidence="8" id="KW-1185">Reference proteome</keyword>
<dbReference type="OrthoDB" id="48865at2759"/>
<feature type="transmembrane region" description="Helical" evidence="6">
    <location>
        <begin position="49"/>
        <end position="67"/>
    </location>
</feature>
<keyword evidence="3 6" id="KW-1133">Transmembrane helix</keyword>
<comment type="caution">
    <text evidence="7">The sequence shown here is derived from an EMBL/GenBank/DDBJ whole genome shotgun (WGS) entry which is preliminary data.</text>
</comment>
<reference evidence="7" key="2">
    <citation type="submission" date="2021-04" db="EMBL/GenBank/DDBJ databases">
        <authorList>
            <person name="Podell S."/>
        </authorList>
    </citation>
    <scope>NUCLEOTIDE SEQUENCE</scope>
    <source>
        <strain evidence="7">Hildebrandi</strain>
    </source>
</reference>